<evidence type="ECO:0000313" key="2">
    <source>
        <dbReference type="EMBL" id="KAF3571076.1"/>
    </source>
</evidence>
<evidence type="ECO:0000313" key="3">
    <source>
        <dbReference type="Proteomes" id="UP000712600"/>
    </source>
</evidence>
<feature type="region of interest" description="Disordered" evidence="1">
    <location>
        <begin position="46"/>
        <end position="85"/>
    </location>
</feature>
<organism evidence="2 3">
    <name type="scientific">Brassica cretica</name>
    <name type="common">Mustard</name>
    <dbReference type="NCBI Taxonomy" id="69181"/>
    <lineage>
        <taxon>Eukaryota</taxon>
        <taxon>Viridiplantae</taxon>
        <taxon>Streptophyta</taxon>
        <taxon>Embryophyta</taxon>
        <taxon>Tracheophyta</taxon>
        <taxon>Spermatophyta</taxon>
        <taxon>Magnoliopsida</taxon>
        <taxon>eudicotyledons</taxon>
        <taxon>Gunneridae</taxon>
        <taxon>Pentapetalae</taxon>
        <taxon>rosids</taxon>
        <taxon>malvids</taxon>
        <taxon>Brassicales</taxon>
        <taxon>Brassicaceae</taxon>
        <taxon>Brassiceae</taxon>
        <taxon>Brassica</taxon>
    </lineage>
</organism>
<protein>
    <submittedName>
        <fullName evidence="2">Uncharacterized protein</fullName>
    </submittedName>
</protein>
<feature type="compositionally biased region" description="Polar residues" evidence="1">
    <location>
        <begin position="46"/>
        <end position="61"/>
    </location>
</feature>
<proteinExistence type="predicted"/>
<gene>
    <name evidence="2" type="ORF">F2Q69_00063854</name>
</gene>
<feature type="compositionally biased region" description="Polar residues" evidence="1">
    <location>
        <begin position="69"/>
        <end position="85"/>
    </location>
</feature>
<sequence>MHRSHPVHQSSLSSTAAIFTDFFNETAFAKLPLNLGFNLPLLRSTSPTNSTTQSANSNATKLSPHRTPSDNASECPSTSSSNTHQGNFSLSSLRSCFLIRHVPSLYSRLELALHVFNSLSKSSTCSSSLPNTHKRFLLSNHKKMKSDGSKTLDFTCDQKAVQPNAAPVDLVGPDPVVEGRFDVRCALRP</sequence>
<reference evidence="2" key="1">
    <citation type="submission" date="2019-12" db="EMBL/GenBank/DDBJ databases">
        <title>Genome sequencing and annotation of Brassica cretica.</title>
        <authorList>
            <person name="Studholme D.J."/>
            <person name="Sarris P."/>
        </authorList>
    </citation>
    <scope>NUCLEOTIDE SEQUENCE</scope>
    <source>
        <strain evidence="2">PFS-109/04</strain>
        <tissue evidence="2">Leaf</tissue>
    </source>
</reference>
<comment type="caution">
    <text evidence="2">The sequence shown here is derived from an EMBL/GenBank/DDBJ whole genome shotgun (WGS) entry which is preliminary data.</text>
</comment>
<dbReference type="EMBL" id="QGKX02000095">
    <property type="protein sequence ID" value="KAF3571076.1"/>
    <property type="molecule type" value="Genomic_DNA"/>
</dbReference>
<accession>A0A8S9REB5</accession>
<dbReference type="AlphaFoldDB" id="A0A8S9REB5"/>
<evidence type="ECO:0000256" key="1">
    <source>
        <dbReference type="SAM" id="MobiDB-lite"/>
    </source>
</evidence>
<dbReference type="Proteomes" id="UP000712600">
    <property type="component" value="Unassembled WGS sequence"/>
</dbReference>
<name>A0A8S9REB5_BRACR</name>